<dbReference type="PANTHER" id="PTHR33337">
    <property type="entry name" value="GFA DOMAIN-CONTAINING PROTEIN"/>
    <property type="match status" value="1"/>
</dbReference>
<reference evidence="6" key="1">
    <citation type="journal article" date="2023" name="IMA Fungus">
        <title>Comparative genomic study of the Penicillium genus elucidates a diverse pangenome and 15 lateral gene transfer events.</title>
        <authorList>
            <person name="Petersen C."/>
            <person name="Sorensen T."/>
            <person name="Nielsen M.R."/>
            <person name="Sondergaard T.E."/>
            <person name="Sorensen J.L."/>
            <person name="Fitzpatrick D.A."/>
            <person name="Frisvad J.C."/>
            <person name="Nielsen K.L."/>
        </authorList>
    </citation>
    <scope>NUCLEOTIDE SEQUENCE</scope>
    <source>
        <strain evidence="6">IBT 15450</strain>
    </source>
</reference>
<accession>A0AAD6I650</accession>
<dbReference type="InterPro" id="IPR011057">
    <property type="entry name" value="Mss4-like_sf"/>
</dbReference>
<evidence type="ECO:0000256" key="1">
    <source>
        <dbReference type="ARBA" id="ARBA00005495"/>
    </source>
</evidence>
<comment type="similarity">
    <text evidence="1">Belongs to the Gfa family.</text>
</comment>
<evidence type="ECO:0000256" key="4">
    <source>
        <dbReference type="ARBA" id="ARBA00023239"/>
    </source>
</evidence>
<sequence>MASGSCACRYITYTTSKPPTYLVNCHCTTCRKQAGAPYQTWAPFSADDIKWTTKPTEWRATDTATRSFCPRCGSIITMILDRDPTSIDVAAGTLAEGETQIPLPSHHIFLQEKASWYHLPEDGAKRWDEWADYHKV</sequence>
<evidence type="ECO:0000313" key="7">
    <source>
        <dbReference type="Proteomes" id="UP001219568"/>
    </source>
</evidence>
<gene>
    <name evidence="6" type="ORF">N7460_008800</name>
</gene>
<keyword evidence="2" id="KW-0479">Metal-binding</keyword>
<protein>
    <recommendedName>
        <fullName evidence="5">CENP-V/GFA domain-containing protein</fullName>
    </recommendedName>
</protein>
<name>A0AAD6I650_PENCN</name>
<keyword evidence="3" id="KW-0862">Zinc</keyword>
<proteinExistence type="inferred from homology"/>
<comment type="caution">
    <text evidence="6">The sequence shown here is derived from an EMBL/GenBank/DDBJ whole genome shotgun (WGS) entry which is preliminary data.</text>
</comment>
<dbReference type="Pfam" id="PF04828">
    <property type="entry name" value="GFA"/>
    <property type="match status" value="1"/>
</dbReference>
<keyword evidence="7" id="KW-1185">Reference proteome</keyword>
<dbReference type="Gene3D" id="3.90.1590.10">
    <property type="entry name" value="glutathione-dependent formaldehyde- activating enzyme (gfa)"/>
    <property type="match status" value="1"/>
</dbReference>
<dbReference type="EMBL" id="JAQJZL010000010">
    <property type="protein sequence ID" value="KAJ6034625.1"/>
    <property type="molecule type" value="Genomic_DNA"/>
</dbReference>
<keyword evidence="4" id="KW-0456">Lyase</keyword>
<evidence type="ECO:0000259" key="5">
    <source>
        <dbReference type="PROSITE" id="PS51891"/>
    </source>
</evidence>
<dbReference type="PROSITE" id="PS51891">
    <property type="entry name" value="CENP_V_GFA"/>
    <property type="match status" value="1"/>
</dbReference>
<dbReference type="AlphaFoldDB" id="A0AAD6I650"/>
<organism evidence="6 7">
    <name type="scientific">Penicillium canescens</name>
    <dbReference type="NCBI Taxonomy" id="5083"/>
    <lineage>
        <taxon>Eukaryota</taxon>
        <taxon>Fungi</taxon>
        <taxon>Dikarya</taxon>
        <taxon>Ascomycota</taxon>
        <taxon>Pezizomycotina</taxon>
        <taxon>Eurotiomycetes</taxon>
        <taxon>Eurotiomycetidae</taxon>
        <taxon>Eurotiales</taxon>
        <taxon>Aspergillaceae</taxon>
        <taxon>Penicillium</taxon>
    </lineage>
</organism>
<dbReference type="GO" id="GO:0046872">
    <property type="term" value="F:metal ion binding"/>
    <property type="evidence" value="ECO:0007669"/>
    <property type="project" value="UniProtKB-KW"/>
</dbReference>
<reference evidence="6" key="2">
    <citation type="submission" date="2023-01" db="EMBL/GenBank/DDBJ databases">
        <authorList>
            <person name="Petersen C."/>
        </authorList>
    </citation>
    <scope>NUCLEOTIDE SEQUENCE</scope>
    <source>
        <strain evidence="6">IBT 15450</strain>
    </source>
</reference>
<dbReference type="SUPFAM" id="SSF51316">
    <property type="entry name" value="Mss4-like"/>
    <property type="match status" value="1"/>
</dbReference>
<feature type="domain" description="CENP-V/GFA" evidence="5">
    <location>
        <begin position="2"/>
        <end position="128"/>
    </location>
</feature>
<evidence type="ECO:0000256" key="2">
    <source>
        <dbReference type="ARBA" id="ARBA00022723"/>
    </source>
</evidence>
<evidence type="ECO:0000256" key="3">
    <source>
        <dbReference type="ARBA" id="ARBA00022833"/>
    </source>
</evidence>
<dbReference type="Proteomes" id="UP001219568">
    <property type="component" value="Unassembled WGS sequence"/>
</dbReference>
<evidence type="ECO:0000313" key="6">
    <source>
        <dbReference type="EMBL" id="KAJ6034625.1"/>
    </source>
</evidence>
<dbReference type="PANTHER" id="PTHR33337:SF40">
    <property type="entry name" value="CENP-V_GFA DOMAIN-CONTAINING PROTEIN-RELATED"/>
    <property type="match status" value="1"/>
</dbReference>
<dbReference type="GO" id="GO:0016846">
    <property type="term" value="F:carbon-sulfur lyase activity"/>
    <property type="evidence" value="ECO:0007669"/>
    <property type="project" value="InterPro"/>
</dbReference>
<dbReference type="InterPro" id="IPR006913">
    <property type="entry name" value="CENP-V/GFA"/>
</dbReference>